<evidence type="ECO:0000259" key="11">
    <source>
        <dbReference type="Pfam" id="PF00056"/>
    </source>
</evidence>
<dbReference type="PANTHER" id="PTHR11540:SF16">
    <property type="entry name" value="MALATE DEHYDROGENASE, MITOCHONDRIAL"/>
    <property type="match status" value="1"/>
</dbReference>
<dbReference type="GO" id="GO:0030060">
    <property type="term" value="F:L-malate dehydrogenase (NAD+) activity"/>
    <property type="evidence" value="ECO:0007669"/>
    <property type="project" value="UniProtKB-EC"/>
</dbReference>
<feature type="binding site" evidence="8">
    <location>
        <position position="45"/>
    </location>
    <ligand>
        <name>NAD(+)</name>
        <dbReference type="ChEBI" id="CHEBI:57540"/>
    </ligand>
</feature>
<feature type="binding site" evidence="8">
    <location>
        <position position="105"/>
    </location>
    <ligand>
        <name>NAD(+)</name>
        <dbReference type="ChEBI" id="CHEBI:57540"/>
    </ligand>
</feature>
<dbReference type="AlphaFoldDB" id="B9ZYX0"/>
<evidence type="ECO:0000256" key="8">
    <source>
        <dbReference type="PIRSR" id="PIRSR000102-3"/>
    </source>
</evidence>
<dbReference type="PROSITE" id="PS00068">
    <property type="entry name" value="MDH"/>
    <property type="match status" value="1"/>
</dbReference>
<accession>B9ZYX0</accession>
<feature type="binding site" evidence="8">
    <location>
        <begin position="18"/>
        <end position="24"/>
    </location>
    <ligand>
        <name>NAD(+)</name>
        <dbReference type="ChEBI" id="CHEBI:57540"/>
    </ligand>
</feature>
<comment type="similarity">
    <text evidence="1">Belongs to the LDH/MDH superfamily. MDH type 1 family.</text>
</comment>
<dbReference type="Gene3D" id="3.40.50.720">
    <property type="entry name" value="NAD(P)-binding Rossmann-like Domain"/>
    <property type="match status" value="1"/>
</dbReference>
<keyword evidence="4 9" id="KW-0560">Oxidoreductase</keyword>
<dbReference type="InterPro" id="IPR015955">
    <property type="entry name" value="Lactate_DH/Glyco_Ohase_4_C"/>
</dbReference>
<dbReference type="Gene3D" id="3.90.110.10">
    <property type="entry name" value="Lactate dehydrogenase/glycoside hydrolase, family 4, C-terminal"/>
    <property type="match status" value="1"/>
</dbReference>
<dbReference type="SUPFAM" id="SSF56327">
    <property type="entry name" value="LDH C-terminal domain-like"/>
    <property type="match status" value="1"/>
</dbReference>
<feature type="domain" description="Lactate/malate dehydrogenase C-terminal" evidence="12">
    <location>
        <begin position="158"/>
        <end position="314"/>
    </location>
</feature>
<evidence type="ECO:0000259" key="12">
    <source>
        <dbReference type="Pfam" id="PF02866"/>
    </source>
</evidence>
<keyword evidence="5 8" id="KW-0520">NAD</keyword>
<dbReference type="Pfam" id="PF00056">
    <property type="entry name" value="Ldh_1_N"/>
    <property type="match status" value="1"/>
</dbReference>
<evidence type="ECO:0000256" key="3">
    <source>
        <dbReference type="ARBA" id="ARBA00022532"/>
    </source>
</evidence>
<proteinExistence type="inferred from homology"/>
<dbReference type="GO" id="GO:0006099">
    <property type="term" value="P:tricarboxylic acid cycle"/>
    <property type="evidence" value="ECO:0007669"/>
    <property type="project" value="UniProtKB-KW"/>
</dbReference>
<evidence type="ECO:0000256" key="4">
    <source>
        <dbReference type="ARBA" id="ARBA00023002"/>
    </source>
</evidence>
<evidence type="ECO:0000256" key="1">
    <source>
        <dbReference type="ARBA" id="ARBA00008824"/>
    </source>
</evidence>
<evidence type="ECO:0000256" key="7">
    <source>
        <dbReference type="PIRSR" id="PIRSR000102-1"/>
    </source>
</evidence>
<feature type="domain" description="Lactate/malate dehydrogenase N-terminal" evidence="11">
    <location>
        <begin position="13"/>
        <end position="156"/>
    </location>
</feature>
<dbReference type="InterPro" id="IPR001252">
    <property type="entry name" value="Malate_DH_AS"/>
</dbReference>
<dbReference type="EC" id="1.1.1.37" evidence="10"/>
<gene>
    <name evidence="13" type="primary">mdh</name>
</gene>
<comment type="subunit">
    <text evidence="2">Homodimer.</text>
</comment>
<sequence>MRKVLKLLNSSFKVAVIGAHGGVGQSTSLLLKCNCNLISKLNLLDIVDPKGIALDLSHIPNKCKVRGFVVPDEVEEGLTGVDFVLFCLENGKITGHTRSSLFYGNAPLVEEHMNSIAKYCPSAMVAFITNPVNSLAPLAVQALANNGVDGSRRVVGVTTLDLIRTISFVSDMLDIEPSEVTSTVLGGHSGETITAIIRDGNFNESETADLCEKISDAGFDVYRARNNVSSTLGIAAAGFRITQSILSGLNGDPNVVDTAFVKSNLTRTSYFSSPVRFGKEGVEEIFPLPKFTKSQEEMLEKSFQYIEQEIQTGLDYFSKS</sequence>
<evidence type="ECO:0000256" key="9">
    <source>
        <dbReference type="RuleBase" id="RU003369"/>
    </source>
</evidence>
<organism evidence="13">
    <name type="scientific">Dicyema japonicum</name>
    <name type="common">Dicyemid mesozoan</name>
    <dbReference type="NCBI Taxonomy" id="399803"/>
    <lineage>
        <taxon>Eukaryota</taxon>
        <taxon>Metazoa</taxon>
        <taxon>Spiralia</taxon>
        <taxon>Lophotrochozoa</taxon>
        <taxon>Mesozoa</taxon>
        <taxon>Dicyemida</taxon>
        <taxon>Rhombozoa</taxon>
        <taxon>Dicyemidae</taxon>
        <taxon>Dicyema</taxon>
    </lineage>
</organism>
<dbReference type="InterPro" id="IPR036291">
    <property type="entry name" value="NAD(P)-bd_dom_sf"/>
</dbReference>
<protein>
    <recommendedName>
        <fullName evidence="10">Malate dehydrogenase</fullName>
        <ecNumber evidence="10">1.1.1.37</ecNumber>
    </recommendedName>
</protein>
<dbReference type="EMBL" id="AB429246">
    <property type="protein sequence ID" value="BAH29733.1"/>
    <property type="molecule type" value="Genomic_DNA"/>
</dbReference>
<feature type="binding site" evidence="8">
    <location>
        <begin position="128"/>
        <end position="130"/>
    </location>
    <ligand>
        <name>NAD(+)</name>
        <dbReference type="ChEBI" id="CHEBI:57540"/>
    </ligand>
</feature>
<keyword evidence="3 10" id="KW-0816">Tricarboxylic acid cycle</keyword>
<evidence type="ECO:0000256" key="5">
    <source>
        <dbReference type="ARBA" id="ARBA00023027"/>
    </source>
</evidence>
<dbReference type="InterPro" id="IPR001557">
    <property type="entry name" value="L-lactate/malate_DH"/>
</dbReference>
<name>B9ZYX0_DICJA</name>
<dbReference type="PIRSF" id="PIRSF000102">
    <property type="entry name" value="Lac_mal_DH"/>
    <property type="match status" value="1"/>
</dbReference>
<dbReference type="GO" id="GO:0005737">
    <property type="term" value="C:cytoplasm"/>
    <property type="evidence" value="ECO:0007669"/>
    <property type="project" value="TreeGrafter"/>
</dbReference>
<dbReference type="PANTHER" id="PTHR11540">
    <property type="entry name" value="MALATE AND LACTATE DEHYDROGENASE"/>
    <property type="match status" value="1"/>
</dbReference>
<evidence type="ECO:0000313" key="13">
    <source>
        <dbReference type="EMBL" id="BAH29733.1"/>
    </source>
</evidence>
<dbReference type="InterPro" id="IPR001236">
    <property type="entry name" value="Lactate/malate_DH_N"/>
</dbReference>
<comment type="catalytic activity">
    <reaction evidence="6 10">
        <text>(S)-malate + NAD(+) = oxaloacetate + NADH + H(+)</text>
        <dbReference type="Rhea" id="RHEA:21432"/>
        <dbReference type="ChEBI" id="CHEBI:15378"/>
        <dbReference type="ChEBI" id="CHEBI:15589"/>
        <dbReference type="ChEBI" id="CHEBI:16452"/>
        <dbReference type="ChEBI" id="CHEBI:57540"/>
        <dbReference type="ChEBI" id="CHEBI:57945"/>
        <dbReference type="EC" id="1.1.1.37"/>
    </reaction>
</comment>
<dbReference type="Pfam" id="PF02866">
    <property type="entry name" value="Ldh_1_C"/>
    <property type="match status" value="1"/>
</dbReference>
<evidence type="ECO:0000256" key="10">
    <source>
        <dbReference type="RuleBase" id="RU003405"/>
    </source>
</evidence>
<evidence type="ECO:0000256" key="2">
    <source>
        <dbReference type="ARBA" id="ARBA00011738"/>
    </source>
</evidence>
<dbReference type="SUPFAM" id="SSF51735">
    <property type="entry name" value="NAD(P)-binding Rossmann-fold domains"/>
    <property type="match status" value="1"/>
</dbReference>
<feature type="active site" description="Proton acceptor" evidence="7">
    <location>
        <position position="188"/>
    </location>
</feature>
<evidence type="ECO:0000256" key="6">
    <source>
        <dbReference type="ARBA" id="ARBA00048313"/>
    </source>
</evidence>
<dbReference type="GO" id="GO:0006108">
    <property type="term" value="P:malate metabolic process"/>
    <property type="evidence" value="ECO:0007669"/>
    <property type="project" value="InterPro"/>
</dbReference>
<dbReference type="InterPro" id="IPR022383">
    <property type="entry name" value="Lactate/malate_DH_C"/>
</dbReference>
<reference evidence="13" key="1">
    <citation type="journal article" date="2010" name="Gene">
        <title>Unique genome of dicyemid mesozoan: highly shortened spliceosomal introns in conservative exon/intron structure.</title>
        <authorList>
            <person name="Ogino K."/>
            <person name="Tsuneki K."/>
            <person name="Furuya H."/>
        </authorList>
    </citation>
    <scope>NUCLEOTIDE SEQUENCE</scope>
</reference>